<accession>A0A2W1NPH5</accession>
<gene>
    <name evidence="3" type="ORF">DNU06_06810</name>
</gene>
<evidence type="ECO:0000313" key="4">
    <source>
        <dbReference type="Proteomes" id="UP000249248"/>
    </source>
</evidence>
<dbReference type="EMBL" id="QKSB01000003">
    <property type="protein sequence ID" value="PZE17532.1"/>
    <property type="molecule type" value="Genomic_DNA"/>
</dbReference>
<dbReference type="RefSeq" id="WP_111062493.1">
    <property type="nucleotide sequence ID" value="NZ_JBHUCU010000027.1"/>
</dbReference>
<name>A0A2W1NPH5_9FLAO</name>
<comment type="caution">
    <text evidence="3">The sequence shown here is derived from an EMBL/GenBank/DDBJ whole genome shotgun (WGS) entry which is preliminary data.</text>
</comment>
<evidence type="ECO:0000256" key="1">
    <source>
        <dbReference type="SAM" id="Coils"/>
    </source>
</evidence>
<feature type="region of interest" description="Disordered" evidence="2">
    <location>
        <begin position="93"/>
        <end position="112"/>
    </location>
</feature>
<sequence length="112" mass="13123">MENFKKEVNDKIDANKQSIINFNQRIAEEKKEVKAEYQKKIEALNQKNTDLKKRLEDYKMEGKEDWNQFKTKFGSDLDNLGHAFANFFKKEQNDTAKTADSPTNKSQNTTVK</sequence>
<keyword evidence="1" id="KW-0175">Coiled coil</keyword>
<dbReference type="AlphaFoldDB" id="A0A2W1NPH5"/>
<dbReference type="Proteomes" id="UP000249248">
    <property type="component" value="Unassembled WGS sequence"/>
</dbReference>
<feature type="coiled-coil region" evidence="1">
    <location>
        <begin position="23"/>
        <end position="61"/>
    </location>
</feature>
<evidence type="ECO:0000313" key="3">
    <source>
        <dbReference type="EMBL" id="PZE17532.1"/>
    </source>
</evidence>
<protein>
    <submittedName>
        <fullName evidence="3">Uncharacterized protein</fullName>
    </submittedName>
</protein>
<evidence type="ECO:0000256" key="2">
    <source>
        <dbReference type="SAM" id="MobiDB-lite"/>
    </source>
</evidence>
<dbReference type="OrthoDB" id="1122839at2"/>
<feature type="compositionally biased region" description="Polar residues" evidence="2">
    <location>
        <begin position="95"/>
        <end position="112"/>
    </location>
</feature>
<organism evidence="3 4">
    <name type="scientific">Putridiphycobacter roseus</name>
    <dbReference type="NCBI Taxonomy" id="2219161"/>
    <lineage>
        <taxon>Bacteria</taxon>
        <taxon>Pseudomonadati</taxon>
        <taxon>Bacteroidota</taxon>
        <taxon>Flavobacteriia</taxon>
        <taxon>Flavobacteriales</taxon>
        <taxon>Crocinitomicaceae</taxon>
        <taxon>Putridiphycobacter</taxon>
    </lineage>
</organism>
<keyword evidence="4" id="KW-1185">Reference proteome</keyword>
<reference evidence="3 4" key="1">
    <citation type="submission" date="2018-06" db="EMBL/GenBank/DDBJ databases">
        <title>The draft genome sequence of Crocinitomix sp. SM1701.</title>
        <authorList>
            <person name="Zhang X."/>
        </authorList>
    </citation>
    <scope>NUCLEOTIDE SEQUENCE [LARGE SCALE GENOMIC DNA]</scope>
    <source>
        <strain evidence="3 4">SM1701</strain>
    </source>
</reference>
<proteinExistence type="predicted"/>